<dbReference type="Proteomes" id="UP001215598">
    <property type="component" value="Unassembled WGS sequence"/>
</dbReference>
<protein>
    <submittedName>
        <fullName evidence="2">Uncharacterized protein</fullName>
    </submittedName>
</protein>
<gene>
    <name evidence="2" type="ORF">B0H16DRAFT_1470017</name>
</gene>
<dbReference type="AlphaFoldDB" id="A0AAD7HXD1"/>
<evidence type="ECO:0000313" key="2">
    <source>
        <dbReference type="EMBL" id="KAJ7729447.1"/>
    </source>
</evidence>
<name>A0AAD7HXD1_9AGAR</name>
<sequence>MPRLSKKRSASQNNWTKAVGSIKAGTKRALAILTPRKKKRKTDVGKENDEESVHYRTSEDEAPGSPSFVQGSCDDDDFFQSPAPRLSRQLADLPPDVHSQFGKFTTNTRMQNWLSAHVCGKQLGPVQMDDSVKPPPSRLLVQHWRTLARFFVHLGRKATDISTPISAPSRSPASKEFRAFLPYTPTLRRRLVASGRRPQ</sequence>
<evidence type="ECO:0000256" key="1">
    <source>
        <dbReference type="SAM" id="MobiDB-lite"/>
    </source>
</evidence>
<feature type="region of interest" description="Disordered" evidence="1">
    <location>
        <begin position="1"/>
        <end position="69"/>
    </location>
</feature>
<dbReference type="EMBL" id="JARKIB010000165">
    <property type="protein sequence ID" value="KAJ7729447.1"/>
    <property type="molecule type" value="Genomic_DNA"/>
</dbReference>
<evidence type="ECO:0000313" key="3">
    <source>
        <dbReference type="Proteomes" id="UP001215598"/>
    </source>
</evidence>
<comment type="caution">
    <text evidence="2">The sequence shown here is derived from an EMBL/GenBank/DDBJ whole genome shotgun (WGS) entry which is preliminary data.</text>
</comment>
<keyword evidence="3" id="KW-1185">Reference proteome</keyword>
<reference evidence="2" key="1">
    <citation type="submission" date="2023-03" db="EMBL/GenBank/DDBJ databases">
        <title>Massive genome expansion in bonnet fungi (Mycena s.s.) driven by repeated elements and novel gene families across ecological guilds.</title>
        <authorList>
            <consortium name="Lawrence Berkeley National Laboratory"/>
            <person name="Harder C.B."/>
            <person name="Miyauchi S."/>
            <person name="Viragh M."/>
            <person name="Kuo A."/>
            <person name="Thoen E."/>
            <person name="Andreopoulos B."/>
            <person name="Lu D."/>
            <person name="Skrede I."/>
            <person name="Drula E."/>
            <person name="Henrissat B."/>
            <person name="Morin E."/>
            <person name="Kohler A."/>
            <person name="Barry K."/>
            <person name="LaButti K."/>
            <person name="Morin E."/>
            <person name="Salamov A."/>
            <person name="Lipzen A."/>
            <person name="Mereny Z."/>
            <person name="Hegedus B."/>
            <person name="Baldrian P."/>
            <person name="Stursova M."/>
            <person name="Weitz H."/>
            <person name="Taylor A."/>
            <person name="Grigoriev I.V."/>
            <person name="Nagy L.G."/>
            <person name="Martin F."/>
            <person name="Kauserud H."/>
        </authorList>
    </citation>
    <scope>NUCLEOTIDE SEQUENCE</scope>
    <source>
        <strain evidence="2">CBHHK182m</strain>
    </source>
</reference>
<proteinExistence type="predicted"/>
<feature type="compositionally biased region" description="Basic and acidic residues" evidence="1">
    <location>
        <begin position="42"/>
        <end position="59"/>
    </location>
</feature>
<organism evidence="2 3">
    <name type="scientific">Mycena metata</name>
    <dbReference type="NCBI Taxonomy" id="1033252"/>
    <lineage>
        <taxon>Eukaryota</taxon>
        <taxon>Fungi</taxon>
        <taxon>Dikarya</taxon>
        <taxon>Basidiomycota</taxon>
        <taxon>Agaricomycotina</taxon>
        <taxon>Agaricomycetes</taxon>
        <taxon>Agaricomycetidae</taxon>
        <taxon>Agaricales</taxon>
        <taxon>Marasmiineae</taxon>
        <taxon>Mycenaceae</taxon>
        <taxon>Mycena</taxon>
    </lineage>
</organism>
<accession>A0AAD7HXD1</accession>